<dbReference type="AlphaFoldDB" id="A0A834NAB3"/>
<accession>A0A834NAB3</accession>
<sequence length="113" mass="12433">MFNVGPSSEVVGSTVNFTTCLPSRALDAIERTRGKSDGGEVEVEVVVKEEEEEEGKEEEEKKRESSSRWNEETTNEEEATRRRGSDVTTGWSTSGVSGKRDDTLRGCCTVARA</sequence>
<evidence type="ECO:0000313" key="3">
    <source>
        <dbReference type="Proteomes" id="UP000614350"/>
    </source>
</evidence>
<reference evidence="2" key="1">
    <citation type="journal article" date="2020" name="G3 (Bethesda)">
        <title>High-Quality Assemblies for Three Invasive Social Wasps from the &lt;i&gt;Vespula&lt;/i&gt; Genus.</title>
        <authorList>
            <person name="Harrop T.W.R."/>
            <person name="Guhlin J."/>
            <person name="McLaughlin G.M."/>
            <person name="Permina E."/>
            <person name="Stockwell P."/>
            <person name="Gilligan J."/>
            <person name="Le Lec M.F."/>
            <person name="Gruber M.A.M."/>
            <person name="Quinn O."/>
            <person name="Lovegrove M."/>
            <person name="Duncan E.J."/>
            <person name="Remnant E.J."/>
            <person name="Van Eeckhoven J."/>
            <person name="Graham B."/>
            <person name="Knapp R.A."/>
            <person name="Langford K.W."/>
            <person name="Kronenberg Z."/>
            <person name="Press M.O."/>
            <person name="Eacker S.M."/>
            <person name="Wilson-Rankin E.E."/>
            <person name="Purcell J."/>
            <person name="Lester P.J."/>
            <person name="Dearden P.K."/>
        </authorList>
    </citation>
    <scope>NUCLEOTIDE SEQUENCE</scope>
    <source>
        <strain evidence="2">Marl-1</strain>
    </source>
</reference>
<proteinExistence type="predicted"/>
<comment type="caution">
    <text evidence="2">The sequence shown here is derived from an EMBL/GenBank/DDBJ whole genome shotgun (WGS) entry which is preliminary data.</text>
</comment>
<gene>
    <name evidence="2" type="ORF">HZH66_005988</name>
</gene>
<feature type="compositionally biased region" description="Polar residues" evidence="1">
    <location>
        <begin position="86"/>
        <end position="96"/>
    </location>
</feature>
<protein>
    <submittedName>
        <fullName evidence="2">Uncharacterized protein</fullName>
    </submittedName>
</protein>
<evidence type="ECO:0000256" key="1">
    <source>
        <dbReference type="SAM" id="MobiDB-lite"/>
    </source>
</evidence>
<name>A0A834NAB3_VESVU</name>
<feature type="compositionally biased region" description="Basic and acidic residues" evidence="1">
    <location>
        <begin position="58"/>
        <end position="71"/>
    </location>
</feature>
<dbReference type="EMBL" id="JACSEA010000005">
    <property type="protein sequence ID" value="KAF7400804.1"/>
    <property type="molecule type" value="Genomic_DNA"/>
</dbReference>
<feature type="region of interest" description="Disordered" evidence="1">
    <location>
        <begin position="31"/>
        <end position="113"/>
    </location>
</feature>
<dbReference type="Proteomes" id="UP000614350">
    <property type="component" value="Unassembled WGS sequence"/>
</dbReference>
<feature type="compositionally biased region" description="Acidic residues" evidence="1">
    <location>
        <begin position="39"/>
        <end position="57"/>
    </location>
</feature>
<organism evidence="2 3">
    <name type="scientific">Vespula vulgaris</name>
    <name type="common">Yellow jacket</name>
    <name type="synonym">Wasp</name>
    <dbReference type="NCBI Taxonomy" id="7454"/>
    <lineage>
        <taxon>Eukaryota</taxon>
        <taxon>Metazoa</taxon>
        <taxon>Ecdysozoa</taxon>
        <taxon>Arthropoda</taxon>
        <taxon>Hexapoda</taxon>
        <taxon>Insecta</taxon>
        <taxon>Pterygota</taxon>
        <taxon>Neoptera</taxon>
        <taxon>Endopterygota</taxon>
        <taxon>Hymenoptera</taxon>
        <taxon>Apocrita</taxon>
        <taxon>Aculeata</taxon>
        <taxon>Vespoidea</taxon>
        <taxon>Vespidae</taxon>
        <taxon>Vespinae</taxon>
        <taxon>Vespula</taxon>
    </lineage>
</organism>
<keyword evidence="3" id="KW-1185">Reference proteome</keyword>
<evidence type="ECO:0000313" key="2">
    <source>
        <dbReference type="EMBL" id="KAF7400804.1"/>
    </source>
</evidence>